<keyword evidence="4" id="KW-1185">Reference proteome</keyword>
<reference evidence="3 4" key="1">
    <citation type="submission" date="2023-02" db="EMBL/GenBank/DDBJ databases">
        <title>Genome sequence of Mucilaginibacter jinjuensis strain KACC 16571.</title>
        <authorList>
            <person name="Kim S."/>
            <person name="Heo J."/>
            <person name="Kwon S.-W."/>
        </authorList>
    </citation>
    <scope>NUCLEOTIDE SEQUENCE [LARGE SCALE GENOMIC DNA]</scope>
    <source>
        <strain evidence="3 4">KACC 16571</strain>
    </source>
</reference>
<dbReference type="EMBL" id="CP117167">
    <property type="protein sequence ID" value="WCT13440.1"/>
    <property type="molecule type" value="Genomic_DNA"/>
</dbReference>
<name>A0ABY7TAA2_9SPHI</name>
<dbReference type="PANTHER" id="PTHR41251">
    <property type="entry name" value="NON-HOMOLOGOUS END JOINING PROTEIN KU"/>
    <property type="match status" value="1"/>
</dbReference>
<dbReference type="SUPFAM" id="SSF100939">
    <property type="entry name" value="SPOC domain-like"/>
    <property type="match status" value="1"/>
</dbReference>
<dbReference type="InterPro" id="IPR009187">
    <property type="entry name" value="Prok_Ku"/>
</dbReference>
<feature type="domain" description="Ku" evidence="2">
    <location>
        <begin position="5"/>
        <end position="116"/>
    </location>
</feature>
<accession>A0ABY7TAA2</accession>
<proteinExistence type="predicted"/>
<dbReference type="Proteomes" id="UP001216139">
    <property type="component" value="Chromosome"/>
</dbReference>
<dbReference type="InterPro" id="IPR006164">
    <property type="entry name" value="DNA_bd_Ku70/Ku80"/>
</dbReference>
<dbReference type="Pfam" id="PF02735">
    <property type="entry name" value="Ku"/>
    <property type="match status" value="1"/>
</dbReference>
<evidence type="ECO:0000256" key="1">
    <source>
        <dbReference type="ARBA" id="ARBA00023125"/>
    </source>
</evidence>
<evidence type="ECO:0000259" key="2">
    <source>
        <dbReference type="Pfam" id="PF02735"/>
    </source>
</evidence>
<dbReference type="RefSeq" id="WP_273631730.1">
    <property type="nucleotide sequence ID" value="NZ_CP117167.1"/>
</dbReference>
<keyword evidence="1" id="KW-0238">DNA-binding</keyword>
<dbReference type="InterPro" id="IPR016194">
    <property type="entry name" value="SPOC-like_C_dom_sf"/>
</dbReference>
<sequence length="140" mass="15743">MIENTYDKIVKGYKCDDACVIIEDTDFEAATQEKRKIIGIQSFVDVVSVNRFITELPTIPNPRPRKNKAYALLLEALKKSGRAGLAALPRAEYQKPCTVHPVDKDIVLIRFQEQIHDQEEAKCPRVDRTIFGAAGSLVEV</sequence>
<organism evidence="3 4">
    <name type="scientific">Mucilaginibacter jinjuensis</name>
    <dbReference type="NCBI Taxonomy" id="1176721"/>
    <lineage>
        <taxon>Bacteria</taxon>
        <taxon>Pseudomonadati</taxon>
        <taxon>Bacteroidota</taxon>
        <taxon>Sphingobacteriia</taxon>
        <taxon>Sphingobacteriales</taxon>
        <taxon>Sphingobacteriaceae</taxon>
        <taxon>Mucilaginibacter</taxon>
    </lineage>
</organism>
<protein>
    <recommendedName>
        <fullName evidence="2">Ku domain-containing protein</fullName>
    </recommendedName>
</protein>
<dbReference type="PANTHER" id="PTHR41251:SF1">
    <property type="entry name" value="NON-HOMOLOGOUS END JOINING PROTEIN KU"/>
    <property type="match status" value="1"/>
</dbReference>
<evidence type="ECO:0000313" key="4">
    <source>
        <dbReference type="Proteomes" id="UP001216139"/>
    </source>
</evidence>
<evidence type="ECO:0000313" key="3">
    <source>
        <dbReference type="EMBL" id="WCT13440.1"/>
    </source>
</evidence>
<gene>
    <name evidence="3" type="ORF">PQO05_05770</name>
</gene>